<evidence type="ECO:0000256" key="3">
    <source>
        <dbReference type="ARBA" id="ARBA00022692"/>
    </source>
</evidence>
<comment type="subcellular location">
    <subcellularLocation>
        <location evidence="1">Membrane</location>
        <topology evidence="1">Multi-pass membrane protein</topology>
    </subcellularLocation>
</comment>
<dbReference type="PROSITE" id="PS50850">
    <property type="entry name" value="MFS"/>
    <property type="match status" value="1"/>
</dbReference>
<keyword evidence="9" id="KW-1185">Reference proteome</keyword>
<evidence type="ECO:0000256" key="5">
    <source>
        <dbReference type="ARBA" id="ARBA00023136"/>
    </source>
</evidence>
<dbReference type="GO" id="GO:0022857">
    <property type="term" value="F:transmembrane transporter activity"/>
    <property type="evidence" value="ECO:0007669"/>
    <property type="project" value="InterPro"/>
</dbReference>
<comment type="caution">
    <text evidence="8">The sequence shown here is derived from an EMBL/GenBank/DDBJ whole genome shotgun (WGS) entry which is preliminary data.</text>
</comment>
<keyword evidence="3 6" id="KW-0812">Transmembrane</keyword>
<dbReference type="FunFam" id="1.20.1250.20:FF:000013">
    <property type="entry name" value="MFS general substrate transporter"/>
    <property type="match status" value="1"/>
</dbReference>
<dbReference type="SUPFAM" id="SSF103473">
    <property type="entry name" value="MFS general substrate transporter"/>
    <property type="match status" value="1"/>
</dbReference>
<feature type="transmembrane region" description="Helical" evidence="6">
    <location>
        <begin position="328"/>
        <end position="349"/>
    </location>
</feature>
<dbReference type="PANTHER" id="PTHR43791">
    <property type="entry name" value="PERMEASE-RELATED"/>
    <property type="match status" value="1"/>
</dbReference>
<gene>
    <name evidence="8" type="ORF">MSAN_01379400</name>
</gene>
<reference evidence="8" key="1">
    <citation type="submission" date="2020-05" db="EMBL/GenBank/DDBJ databases">
        <title>Mycena genomes resolve the evolution of fungal bioluminescence.</title>
        <authorList>
            <person name="Tsai I.J."/>
        </authorList>
    </citation>
    <scope>NUCLEOTIDE SEQUENCE</scope>
    <source>
        <strain evidence="8">160909Yilan</strain>
    </source>
</reference>
<evidence type="ECO:0000313" key="8">
    <source>
        <dbReference type="EMBL" id="KAF7354658.1"/>
    </source>
</evidence>
<feature type="transmembrane region" description="Helical" evidence="6">
    <location>
        <begin position="73"/>
        <end position="93"/>
    </location>
</feature>
<evidence type="ECO:0000313" key="9">
    <source>
        <dbReference type="Proteomes" id="UP000623467"/>
    </source>
</evidence>
<dbReference type="GO" id="GO:0016020">
    <property type="term" value="C:membrane"/>
    <property type="evidence" value="ECO:0007669"/>
    <property type="project" value="UniProtKB-SubCell"/>
</dbReference>
<sequence>MGAELGLSIGNRYSVVGCLYFVPYTLIQLPGNIFLRFFGVRLWLTICVLGWGVTQLGMGWVKTWGQLAACRTLLGLFEGGFFPALVFVITTWYKRHEVQKRIASFYLLSVIIGGFSGILAYGITFMKNKGGLSSWRWIFILEGIATIVLAILNHLFIADFPEKNTFLTPKQTKFVLRRIEVDRGDAVPDEITASKVLHHMADWTLWAYALMFMASAMPANAIAFFGPTILSSMGFDLKDSLLLTTPPYIFAALTCFVFAWISDRAKIRAPFIAIQAVLMFTGIVVTGYARQNGPRYFGLFLVNGGASTAIPAILAYSANNIVSQSKRAVQTAVVVSAGGVGGIFATLVFRQQDYPKYMPGVWAIMSLQCSTLLLLILTSWHFVRQNRLSKEGKLQTPLEGQPGFFYTL</sequence>
<feature type="transmembrane region" description="Helical" evidence="6">
    <location>
        <begin position="296"/>
        <end position="316"/>
    </location>
</feature>
<dbReference type="InterPro" id="IPR020846">
    <property type="entry name" value="MFS_dom"/>
</dbReference>
<feature type="transmembrane region" description="Helical" evidence="6">
    <location>
        <begin position="42"/>
        <end position="61"/>
    </location>
</feature>
<dbReference type="OrthoDB" id="3639251at2759"/>
<feature type="domain" description="Major facilitator superfamily (MFS) profile" evidence="7">
    <location>
        <begin position="1"/>
        <end position="387"/>
    </location>
</feature>
<dbReference type="EMBL" id="JACAZH010000011">
    <property type="protein sequence ID" value="KAF7354658.1"/>
    <property type="molecule type" value="Genomic_DNA"/>
</dbReference>
<dbReference type="Proteomes" id="UP000623467">
    <property type="component" value="Unassembled WGS sequence"/>
</dbReference>
<feature type="transmembrane region" description="Helical" evidence="6">
    <location>
        <begin position="205"/>
        <end position="225"/>
    </location>
</feature>
<feature type="transmembrane region" description="Helical" evidence="6">
    <location>
        <begin position="135"/>
        <end position="157"/>
    </location>
</feature>
<name>A0A8H7D0X7_9AGAR</name>
<accession>A0A8H7D0X7</accession>
<keyword evidence="5 6" id="KW-0472">Membrane</keyword>
<evidence type="ECO:0000256" key="2">
    <source>
        <dbReference type="ARBA" id="ARBA00022448"/>
    </source>
</evidence>
<feature type="transmembrane region" description="Helical" evidence="6">
    <location>
        <begin position="12"/>
        <end position="35"/>
    </location>
</feature>
<feature type="transmembrane region" description="Helical" evidence="6">
    <location>
        <begin position="245"/>
        <end position="262"/>
    </location>
</feature>
<dbReference type="AlphaFoldDB" id="A0A8H7D0X7"/>
<dbReference type="InterPro" id="IPR036259">
    <property type="entry name" value="MFS_trans_sf"/>
</dbReference>
<dbReference type="Pfam" id="PF07690">
    <property type="entry name" value="MFS_1"/>
    <property type="match status" value="1"/>
</dbReference>
<evidence type="ECO:0000259" key="7">
    <source>
        <dbReference type="PROSITE" id="PS50850"/>
    </source>
</evidence>
<evidence type="ECO:0000256" key="6">
    <source>
        <dbReference type="SAM" id="Phobius"/>
    </source>
</evidence>
<evidence type="ECO:0000256" key="1">
    <source>
        <dbReference type="ARBA" id="ARBA00004141"/>
    </source>
</evidence>
<feature type="transmembrane region" description="Helical" evidence="6">
    <location>
        <begin position="269"/>
        <end position="290"/>
    </location>
</feature>
<dbReference type="Gene3D" id="1.20.1250.20">
    <property type="entry name" value="MFS general substrate transporter like domains"/>
    <property type="match status" value="2"/>
</dbReference>
<feature type="transmembrane region" description="Helical" evidence="6">
    <location>
        <begin position="105"/>
        <end position="123"/>
    </location>
</feature>
<feature type="transmembrane region" description="Helical" evidence="6">
    <location>
        <begin position="361"/>
        <end position="383"/>
    </location>
</feature>
<protein>
    <submittedName>
        <fullName evidence="8">Putative transporter C11D3.18C</fullName>
    </submittedName>
</protein>
<keyword evidence="2" id="KW-0813">Transport</keyword>
<organism evidence="8 9">
    <name type="scientific">Mycena sanguinolenta</name>
    <dbReference type="NCBI Taxonomy" id="230812"/>
    <lineage>
        <taxon>Eukaryota</taxon>
        <taxon>Fungi</taxon>
        <taxon>Dikarya</taxon>
        <taxon>Basidiomycota</taxon>
        <taxon>Agaricomycotina</taxon>
        <taxon>Agaricomycetes</taxon>
        <taxon>Agaricomycetidae</taxon>
        <taxon>Agaricales</taxon>
        <taxon>Marasmiineae</taxon>
        <taxon>Mycenaceae</taxon>
        <taxon>Mycena</taxon>
    </lineage>
</organism>
<keyword evidence="4 6" id="KW-1133">Transmembrane helix</keyword>
<evidence type="ECO:0000256" key="4">
    <source>
        <dbReference type="ARBA" id="ARBA00022989"/>
    </source>
</evidence>
<dbReference type="PANTHER" id="PTHR43791:SF3">
    <property type="entry name" value="MAJOR FACILITATOR SUPERFAMILY (MFS) PROFILE DOMAIN-CONTAINING PROTEIN"/>
    <property type="match status" value="1"/>
</dbReference>
<proteinExistence type="predicted"/>
<dbReference type="InterPro" id="IPR011701">
    <property type="entry name" value="MFS"/>
</dbReference>